<reference evidence="2 3" key="1">
    <citation type="submission" date="2024-06" db="EMBL/GenBank/DDBJ databases">
        <title>Genomic Encyclopedia of Type Strains, Phase IV (KMG-IV): sequencing the most valuable type-strain genomes for metagenomic binning, comparative biology and taxonomic classification.</title>
        <authorList>
            <person name="Goeker M."/>
        </authorList>
    </citation>
    <scope>NUCLEOTIDE SEQUENCE [LARGE SCALE GENOMIC DNA]</scope>
    <source>
        <strain evidence="2 3">DSM 23650</strain>
    </source>
</reference>
<evidence type="ECO:0000313" key="3">
    <source>
        <dbReference type="Proteomes" id="UP001549112"/>
    </source>
</evidence>
<evidence type="ECO:0000313" key="2">
    <source>
        <dbReference type="EMBL" id="MET3559578.1"/>
    </source>
</evidence>
<sequence>MPRIFPMEKAVENRVMQITKVRERICFSVSMTKNLPNLHAIDTNQCFLKYIYENVKSKKNNHQSYLFIHSTKKQKYQFTGM</sequence>
<organism evidence="2 3">
    <name type="scientific">Bartonella japonica</name>
    <dbReference type="NCBI Taxonomy" id="357761"/>
    <lineage>
        <taxon>Bacteria</taxon>
        <taxon>Pseudomonadati</taxon>
        <taxon>Pseudomonadota</taxon>
        <taxon>Alphaproteobacteria</taxon>
        <taxon>Hyphomicrobiales</taxon>
        <taxon>Bartonellaceae</taxon>
        <taxon>Bartonella</taxon>
    </lineage>
</organism>
<evidence type="ECO:0000259" key="1">
    <source>
        <dbReference type="Pfam" id="PF18135"/>
    </source>
</evidence>
<feature type="domain" description="Type ISP restriction-modification enzyme LLaBIII C-terminal specificity" evidence="1">
    <location>
        <begin position="2"/>
        <end position="64"/>
    </location>
</feature>
<name>A0ABV2FM56_9HYPH</name>
<proteinExistence type="predicted"/>
<accession>A0ABV2FM56</accession>
<dbReference type="EMBL" id="JBEPLT010000001">
    <property type="protein sequence ID" value="MET3559578.1"/>
    <property type="molecule type" value="Genomic_DNA"/>
</dbReference>
<dbReference type="Pfam" id="PF18135">
    <property type="entry name" value="Type_ISP_C"/>
    <property type="match status" value="1"/>
</dbReference>
<keyword evidence="3" id="KW-1185">Reference proteome</keyword>
<comment type="caution">
    <text evidence="2">The sequence shown here is derived from an EMBL/GenBank/DDBJ whole genome shotgun (WGS) entry which is preliminary data.</text>
</comment>
<gene>
    <name evidence="2" type="ORF">ABID39_000248</name>
</gene>
<protein>
    <recommendedName>
        <fullName evidence="1">Type ISP restriction-modification enzyme LLaBIII C-terminal specificity domain-containing protein</fullName>
    </recommendedName>
</protein>
<dbReference type="InterPro" id="IPR041635">
    <property type="entry name" value="Type_ISP_LLaBIII_C"/>
</dbReference>
<dbReference type="Proteomes" id="UP001549112">
    <property type="component" value="Unassembled WGS sequence"/>
</dbReference>